<organism evidence="1 2">
    <name type="scientific">Halomonas elongata</name>
    <dbReference type="NCBI Taxonomy" id="2746"/>
    <lineage>
        <taxon>Bacteria</taxon>
        <taxon>Pseudomonadati</taxon>
        <taxon>Pseudomonadota</taxon>
        <taxon>Gammaproteobacteria</taxon>
        <taxon>Oceanospirillales</taxon>
        <taxon>Halomonadaceae</taxon>
        <taxon>Halomonas</taxon>
    </lineage>
</organism>
<gene>
    <name evidence="1" type="ORF">A8U91_01302</name>
</gene>
<dbReference type="PATRIC" id="fig|2746.7.peg.1344"/>
<comment type="caution">
    <text evidence="1">The sequence shown here is derived from an EMBL/GenBank/DDBJ whole genome shotgun (WGS) entry which is preliminary data.</text>
</comment>
<dbReference type="EMBL" id="MAJD01000001">
    <property type="protein sequence ID" value="OBX36954.1"/>
    <property type="molecule type" value="Genomic_DNA"/>
</dbReference>
<accession>A0A1B8P3W0</accession>
<evidence type="ECO:0000313" key="1">
    <source>
        <dbReference type="EMBL" id="OBX36954.1"/>
    </source>
</evidence>
<reference evidence="1 2" key="1">
    <citation type="submission" date="2016-06" db="EMBL/GenBank/DDBJ databases">
        <title>Genome sequence of halotolerant plant growth promoting strain of Halomonas elongata HEK1 isolated from salterns of Rann of Kutch, Gujarat, India.</title>
        <authorList>
            <person name="Gaba S."/>
            <person name="Singh R.N."/>
            <person name="Abrol S."/>
            <person name="Kaushik R."/>
            <person name="Saxena A.K."/>
        </authorList>
    </citation>
    <scope>NUCLEOTIDE SEQUENCE [LARGE SCALE GENOMIC DNA]</scope>
    <source>
        <strain evidence="1 2">HEK1</strain>
    </source>
</reference>
<proteinExistence type="predicted"/>
<name>A0A1B8P3W0_HALEL</name>
<protein>
    <submittedName>
        <fullName evidence="1">Uncharacterized protein</fullName>
    </submittedName>
</protein>
<evidence type="ECO:0000313" key="2">
    <source>
        <dbReference type="Proteomes" id="UP000092504"/>
    </source>
</evidence>
<dbReference type="Proteomes" id="UP000092504">
    <property type="component" value="Unassembled WGS sequence"/>
</dbReference>
<sequence length="201" mass="22239">MPTSSTRHPSRDALLRDALGQLKEQRGVSVERFARTLNSMAHALCPAKTEDMPCLASFTEVSEEYDHAVMSWNKRVQRWASGAVEFPAWLEEPWMAALEELGDTENRVELARRHGFLGVRRPRQGETPACAFAALGAVSRETGEMMGSYTGLLEDGVLDEKDAEAAPEVMKDIDNAIAALMGTRELIKQRVMKPSLHVVGD</sequence>
<dbReference type="AlphaFoldDB" id="A0A1B8P3W0"/>